<dbReference type="PROSITE" id="PS51257">
    <property type="entry name" value="PROKAR_LIPOPROTEIN"/>
    <property type="match status" value="1"/>
</dbReference>
<reference evidence="2 3" key="1">
    <citation type="journal article" date="2012" name="Genet. Mol. Biol.">
        <title>Analysis of 16S rRNA and mxaF genes revealing insights into Methylobacterium niche-specific plant association.</title>
        <authorList>
            <person name="Dourado M.N."/>
            <person name="Andreote F.D."/>
            <person name="Dini-Andreote F."/>
            <person name="Conti R."/>
            <person name="Araujo J.M."/>
            <person name="Araujo W.L."/>
        </authorList>
    </citation>
    <scope>NUCLEOTIDE SEQUENCE [LARGE SCALE GENOMIC DNA]</scope>
    <source>
        <strain evidence="2 3">SR1.6/6</strain>
    </source>
</reference>
<gene>
    <name evidence="2" type="ORF">MMSR116_26805</name>
</gene>
<sequence length="72" mass="7581">MKKPVLAVIGLVAFAAALSSATAPASALGACGPNGHRNAWGRCVWGGQNQAWCLRHRGRVAGYGPYGTRWCR</sequence>
<dbReference type="EMBL" id="CP043538">
    <property type="protein sequence ID" value="QGY05105.1"/>
    <property type="molecule type" value="Genomic_DNA"/>
</dbReference>
<dbReference type="Proteomes" id="UP000012488">
    <property type="component" value="Chromosome"/>
</dbReference>
<dbReference type="OrthoDB" id="8451958at2"/>
<evidence type="ECO:0008006" key="4">
    <source>
        <dbReference type="Google" id="ProtNLM"/>
    </source>
</evidence>
<dbReference type="KEGG" id="mmes:MMSR116_26805"/>
<evidence type="ECO:0000256" key="1">
    <source>
        <dbReference type="SAM" id="SignalP"/>
    </source>
</evidence>
<feature type="signal peptide" evidence="1">
    <location>
        <begin position="1"/>
        <end position="25"/>
    </location>
</feature>
<dbReference type="InterPro" id="IPR058110">
    <property type="entry name" value="GCG_CRPN_dom"/>
</dbReference>
<proteinExistence type="predicted"/>
<reference evidence="2 3" key="2">
    <citation type="journal article" date="2013" name="Genome Announc.">
        <title>Draft Genome Sequence of Methylobacterium mesophilicum Strain SR1.6/6, Isolated from Citrus sinensis.</title>
        <authorList>
            <person name="Marinho Almeida D."/>
            <person name="Dini-Andreote F."/>
            <person name="Camargo Neves A.A."/>
            <person name="Juca Ramos R.T."/>
            <person name="Andreote F.D."/>
            <person name="Carneiro A.R."/>
            <person name="Oliveira de Souza Lima A."/>
            <person name="Caracciolo Gomes de Sa P.H."/>
            <person name="Ribeiro Barbosa M.S."/>
            <person name="Araujo W.L."/>
            <person name="Silva A."/>
        </authorList>
    </citation>
    <scope>NUCLEOTIDE SEQUENCE [LARGE SCALE GENOMIC DNA]</scope>
    <source>
        <strain evidence="2 3">SR1.6/6</strain>
    </source>
</reference>
<name>A0A6B9FWS5_9HYPH</name>
<keyword evidence="1" id="KW-0732">Signal</keyword>
<accession>A0A6B9FWS5</accession>
<evidence type="ECO:0000313" key="2">
    <source>
        <dbReference type="EMBL" id="QGY05105.1"/>
    </source>
</evidence>
<dbReference type="RefSeq" id="WP_158169145.1">
    <property type="nucleotide sequence ID" value="NZ_CP043538.1"/>
</dbReference>
<feature type="chain" id="PRO_5025667807" description="DUF3551 domain-containing protein" evidence="1">
    <location>
        <begin position="26"/>
        <end position="72"/>
    </location>
</feature>
<dbReference type="NCBIfam" id="NF047412">
    <property type="entry name" value="sig_GCG_CRPN_rpt"/>
    <property type="match status" value="1"/>
</dbReference>
<organism evidence="2 3">
    <name type="scientific">Methylobacterium mesophilicum SR1.6/6</name>
    <dbReference type="NCBI Taxonomy" id="908290"/>
    <lineage>
        <taxon>Bacteria</taxon>
        <taxon>Pseudomonadati</taxon>
        <taxon>Pseudomonadota</taxon>
        <taxon>Alphaproteobacteria</taxon>
        <taxon>Hyphomicrobiales</taxon>
        <taxon>Methylobacteriaceae</taxon>
        <taxon>Methylobacterium</taxon>
    </lineage>
</organism>
<dbReference type="AlphaFoldDB" id="A0A6B9FWS5"/>
<protein>
    <recommendedName>
        <fullName evidence="4">DUF3551 domain-containing protein</fullName>
    </recommendedName>
</protein>
<evidence type="ECO:0000313" key="3">
    <source>
        <dbReference type="Proteomes" id="UP000012488"/>
    </source>
</evidence>